<dbReference type="EMBL" id="JAANYN010000002">
    <property type="protein sequence ID" value="NHE56585.1"/>
    <property type="molecule type" value="Genomic_DNA"/>
</dbReference>
<evidence type="ECO:0000256" key="1">
    <source>
        <dbReference type="SAM" id="Phobius"/>
    </source>
</evidence>
<name>A0ABX0H9D0_9BACT</name>
<dbReference type="Pfam" id="PF16344">
    <property type="entry name" value="FecR_C"/>
    <property type="match status" value="1"/>
</dbReference>
<organism evidence="4 5">
    <name type="scientific">Cyclobacterium plantarum</name>
    <dbReference type="NCBI Taxonomy" id="2716263"/>
    <lineage>
        <taxon>Bacteria</taxon>
        <taxon>Pseudomonadati</taxon>
        <taxon>Bacteroidota</taxon>
        <taxon>Cytophagia</taxon>
        <taxon>Cytophagales</taxon>
        <taxon>Cyclobacteriaceae</taxon>
        <taxon>Cyclobacterium</taxon>
    </lineage>
</organism>
<evidence type="ECO:0000313" key="5">
    <source>
        <dbReference type="Proteomes" id="UP000649799"/>
    </source>
</evidence>
<evidence type="ECO:0000259" key="2">
    <source>
        <dbReference type="Pfam" id="PF04773"/>
    </source>
</evidence>
<dbReference type="Gene3D" id="2.60.120.1440">
    <property type="match status" value="1"/>
</dbReference>
<accession>A0ABX0H9D0</accession>
<keyword evidence="1" id="KW-0472">Membrane</keyword>
<feature type="domain" description="Protein FecR C-terminal" evidence="3">
    <location>
        <begin position="239"/>
        <end position="308"/>
    </location>
</feature>
<evidence type="ECO:0000313" key="4">
    <source>
        <dbReference type="EMBL" id="NHE56585.1"/>
    </source>
</evidence>
<sequence length="316" mass="36372">MNSKRIKRYFGAWLKAKTGKKSQIALRQLFDNLARLGRYPDEGTIRQSKLTVWKHLEERRIRRLRKTAWIQGISKYAAVFILLGFTAWIYWEMAFSSVDQPEMTVKQTLEGMRSTITLSDGSQIRLNENSEFEFPETFLNGQRLVRLEGEAFFDITPNPDKPFIVQTGNAEIVVLGTSFNINTHQATEVTVASGKVKVANRVSREQAFLQPGQQAVLDGKAIRIAEVSPEYFLGWHTRKLSFKEEPVERVFEILERAYGVEIHTTFSGKRPQCLITGTYEGERIETILRGMKHLLEFDYQTDIRTKTISINIVQCK</sequence>
<dbReference type="InterPro" id="IPR032508">
    <property type="entry name" value="FecR_C"/>
</dbReference>
<dbReference type="Gene3D" id="3.55.50.30">
    <property type="match status" value="1"/>
</dbReference>
<feature type="domain" description="FecR protein" evidence="2">
    <location>
        <begin position="108"/>
        <end position="197"/>
    </location>
</feature>
<comment type="caution">
    <text evidence="4">The sequence shown here is derived from an EMBL/GenBank/DDBJ whole genome shotgun (WGS) entry which is preliminary data.</text>
</comment>
<feature type="transmembrane region" description="Helical" evidence="1">
    <location>
        <begin position="68"/>
        <end position="91"/>
    </location>
</feature>
<evidence type="ECO:0000259" key="3">
    <source>
        <dbReference type="Pfam" id="PF16344"/>
    </source>
</evidence>
<dbReference type="InterPro" id="IPR006860">
    <property type="entry name" value="FecR"/>
</dbReference>
<keyword evidence="1" id="KW-1133">Transmembrane helix</keyword>
<dbReference type="RefSeq" id="WP_166144635.1">
    <property type="nucleotide sequence ID" value="NZ_JAANYN010000002.1"/>
</dbReference>
<reference evidence="4 5" key="1">
    <citation type="submission" date="2020-03" db="EMBL/GenBank/DDBJ databases">
        <title>Cyclobacterium plantarum sp. nov., a marine bacterium isolated from a coastal-marine wetland.</title>
        <authorList>
            <person name="Sanchez-Porro C."/>
            <person name="Ventosa A."/>
            <person name="Amoozegar M."/>
        </authorList>
    </citation>
    <scope>NUCLEOTIDE SEQUENCE [LARGE SCALE GENOMIC DNA]</scope>
    <source>
        <strain evidence="4 5">GBPx2</strain>
    </source>
</reference>
<gene>
    <name evidence="4" type="ORF">G9Q97_07135</name>
</gene>
<dbReference type="PANTHER" id="PTHR30273">
    <property type="entry name" value="PERIPLASMIC SIGNAL SENSOR AND SIGMA FACTOR ACTIVATOR FECR-RELATED"/>
    <property type="match status" value="1"/>
</dbReference>
<dbReference type="Pfam" id="PF04773">
    <property type="entry name" value="FecR"/>
    <property type="match status" value="1"/>
</dbReference>
<dbReference type="InterPro" id="IPR012373">
    <property type="entry name" value="Ferrdict_sens_TM"/>
</dbReference>
<proteinExistence type="predicted"/>
<keyword evidence="5" id="KW-1185">Reference proteome</keyword>
<dbReference type="PIRSF" id="PIRSF018266">
    <property type="entry name" value="FecR"/>
    <property type="match status" value="1"/>
</dbReference>
<protein>
    <submittedName>
        <fullName evidence="4">DUF4974 domain-containing protein</fullName>
    </submittedName>
</protein>
<keyword evidence="1" id="KW-0812">Transmembrane</keyword>
<dbReference type="PANTHER" id="PTHR30273:SF2">
    <property type="entry name" value="PROTEIN FECR"/>
    <property type="match status" value="1"/>
</dbReference>
<dbReference type="Proteomes" id="UP000649799">
    <property type="component" value="Unassembled WGS sequence"/>
</dbReference>